<protein>
    <submittedName>
        <fullName evidence="2">Uncharacterized protein</fullName>
    </submittedName>
</protein>
<dbReference type="AlphaFoldDB" id="A0A8T0JBU9"/>
<accession>A0A8T0JBU9</accession>
<evidence type="ECO:0000313" key="2">
    <source>
        <dbReference type="EMBL" id="KAG0593390.1"/>
    </source>
</evidence>
<gene>
    <name evidence="2" type="ORF">KC19_1G326200</name>
</gene>
<dbReference type="Proteomes" id="UP000822688">
    <property type="component" value="Chromosome 1"/>
</dbReference>
<feature type="compositionally biased region" description="Basic and acidic residues" evidence="1">
    <location>
        <begin position="260"/>
        <end position="273"/>
    </location>
</feature>
<dbReference type="EMBL" id="CM026421">
    <property type="protein sequence ID" value="KAG0593390.1"/>
    <property type="molecule type" value="Genomic_DNA"/>
</dbReference>
<keyword evidence="3" id="KW-1185">Reference proteome</keyword>
<comment type="caution">
    <text evidence="2">The sequence shown here is derived from an EMBL/GenBank/DDBJ whole genome shotgun (WGS) entry which is preliminary data.</text>
</comment>
<sequence length="515" mass="58109">MLQATGLRIERVGNLASNGARVVNPLVHKRGGWKVVAAATKVKPRIMRLRKDEIGQVLPWTGSGEQRLQKLGTPATWLTRLAISLAGSAMFYNYNTMAAAMASLYWAWDPLLSTTFANTSLRLQYPYAGLWRARVLSAKVVKPVQRPRSDDVFQEIFESQSSIRKPFLKLVIGDGSSATLEMKVGLPNKKKLVQVGEAVEVLVLSDIKSLSRFMAVRDVYLPEMGIWLSEEPCIERPVFEELIETLRVGSSTSPTTPALKGRDTQSVKARLPDSVDMIPESSLDQRDFAPEQQTARRWRLTQLDYEEFESPVDEDPKLQALRRLSQTQRNGESQRRAQADVPGPPRQYMRMQDYSSDSEDFWEQDNSNMVRASGQSKQLEASVDDEDDAQVADDSESESDEEPKFQSPRRIGQEPKKIELQRSLQADAYGPPMQYMRMRDYGSEVEERREQDNSGMLGASGQSKEPDVFEDDAQIPDDSVKSKEAEQLTTVDEFLGSGLNEVRSRDVELVQEEEF</sequence>
<proteinExistence type="predicted"/>
<feature type="region of interest" description="Disordered" evidence="1">
    <location>
        <begin position="326"/>
        <end position="487"/>
    </location>
</feature>
<evidence type="ECO:0000313" key="3">
    <source>
        <dbReference type="Proteomes" id="UP000822688"/>
    </source>
</evidence>
<feature type="compositionally biased region" description="Polar residues" evidence="1">
    <location>
        <begin position="364"/>
        <end position="379"/>
    </location>
</feature>
<feature type="compositionally biased region" description="Basic and acidic residues" evidence="1">
    <location>
        <begin position="411"/>
        <end position="420"/>
    </location>
</feature>
<feature type="compositionally biased region" description="Basic and acidic residues" evidence="1">
    <location>
        <begin position="437"/>
        <end position="452"/>
    </location>
</feature>
<feature type="region of interest" description="Disordered" evidence="1">
    <location>
        <begin position="250"/>
        <end position="291"/>
    </location>
</feature>
<evidence type="ECO:0000256" key="1">
    <source>
        <dbReference type="SAM" id="MobiDB-lite"/>
    </source>
</evidence>
<name>A0A8T0JBU9_CERPU</name>
<reference evidence="2" key="1">
    <citation type="submission" date="2020-06" db="EMBL/GenBank/DDBJ databases">
        <title>WGS assembly of Ceratodon purpureus strain R40.</title>
        <authorList>
            <person name="Carey S.B."/>
            <person name="Jenkins J."/>
            <person name="Shu S."/>
            <person name="Lovell J.T."/>
            <person name="Sreedasyam A."/>
            <person name="Maumus F."/>
            <person name="Tiley G.P."/>
            <person name="Fernandez-Pozo N."/>
            <person name="Barry K."/>
            <person name="Chen C."/>
            <person name="Wang M."/>
            <person name="Lipzen A."/>
            <person name="Daum C."/>
            <person name="Saski C.A."/>
            <person name="Payton A.C."/>
            <person name="Mcbreen J.C."/>
            <person name="Conrad R.E."/>
            <person name="Kollar L.M."/>
            <person name="Olsson S."/>
            <person name="Huttunen S."/>
            <person name="Landis J.B."/>
            <person name="Wickett N.J."/>
            <person name="Johnson M.G."/>
            <person name="Rensing S.A."/>
            <person name="Grimwood J."/>
            <person name="Schmutz J."/>
            <person name="Mcdaniel S.F."/>
        </authorList>
    </citation>
    <scope>NUCLEOTIDE SEQUENCE</scope>
    <source>
        <strain evidence="2">R40</strain>
    </source>
</reference>
<feature type="compositionally biased region" description="Acidic residues" evidence="1">
    <location>
        <begin position="382"/>
        <end position="401"/>
    </location>
</feature>
<organism evidence="2 3">
    <name type="scientific">Ceratodon purpureus</name>
    <name type="common">Fire moss</name>
    <name type="synonym">Dicranum purpureum</name>
    <dbReference type="NCBI Taxonomy" id="3225"/>
    <lineage>
        <taxon>Eukaryota</taxon>
        <taxon>Viridiplantae</taxon>
        <taxon>Streptophyta</taxon>
        <taxon>Embryophyta</taxon>
        <taxon>Bryophyta</taxon>
        <taxon>Bryophytina</taxon>
        <taxon>Bryopsida</taxon>
        <taxon>Dicranidae</taxon>
        <taxon>Pseudoditrichales</taxon>
        <taxon>Ditrichaceae</taxon>
        <taxon>Ceratodon</taxon>
    </lineage>
</organism>